<protein>
    <submittedName>
        <fullName evidence="2">AI-2E family transporter</fullName>
    </submittedName>
</protein>
<keyword evidence="1" id="KW-0472">Membrane</keyword>
<proteinExistence type="predicted"/>
<keyword evidence="1" id="KW-0812">Transmembrane</keyword>
<feature type="transmembrane region" description="Helical" evidence="1">
    <location>
        <begin position="26"/>
        <end position="49"/>
    </location>
</feature>
<feature type="transmembrane region" description="Helical" evidence="1">
    <location>
        <begin position="86"/>
        <end position="107"/>
    </location>
</feature>
<reference evidence="2" key="1">
    <citation type="submission" date="2020-04" db="EMBL/GenBank/DDBJ databases">
        <title>Deep metagenomics examines the oral microbiome during advanced dental caries in children, revealing novel taxa and co-occurrences with host molecules.</title>
        <authorList>
            <person name="Baker J.L."/>
            <person name="Morton J.T."/>
            <person name="Dinis M."/>
            <person name="Alvarez R."/>
            <person name="Tran N.C."/>
            <person name="Knight R."/>
            <person name="Edlund A."/>
        </authorList>
    </citation>
    <scope>NUCLEOTIDE SEQUENCE</scope>
    <source>
        <strain evidence="2">JCVI_47_bin.3</strain>
    </source>
</reference>
<name>A0A930LVZ4_9MICC</name>
<sequence length="162" mass="17620">MRKRDSVKHTSSAEERRAGEGYRVPFAVDVAGAWSWRLIVIAGAGWVVWKGLGHVSLLVIAMMVAMLLAALLSPTVMLLRKKGVRAGGAAAIAELGLLLLLAVIISLTGQQLVRGFATMANKAVQGYQQLVDWWLKSLGYDLGADQLNQLLHQIENTFKDNP</sequence>
<keyword evidence="1" id="KW-1133">Transmembrane helix</keyword>
<dbReference type="Proteomes" id="UP000785653">
    <property type="component" value="Unassembled WGS sequence"/>
</dbReference>
<comment type="caution">
    <text evidence="2">The sequence shown here is derived from an EMBL/GenBank/DDBJ whole genome shotgun (WGS) entry which is preliminary data.</text>
</comment>
<feature type="transmembrane region" description="Helical" evidence="1">
    <location>
        <begin position="55"/>
        <end position="79"/>
    </location>
</feature>
<dbReference type="EMBL" id="JABZXS010000157">
    <property type="protein sequence ID" value="MBF1674087.1"/>
    <property type="molecule type" value="Genomic_DNA"/>
</dbReference>
<evidence type="ECO:0000256" key="1">
    <source>
        <dbReference type="SAM" id="Phobius"/>
    </source>
</evidence>
<evidence type="ECO:0000313" key="2">
    <source>
        <dbReference type="EMBL" id="MBF1674087.1"/>
    </source>
</evidence>
<gene>
    <name evidence="2" type="ORF">HXO65_07785</name>
</gene>
<organism evidence="2 3">
    <name type="scientific">Rothia mucilaginosa</name>
    <dbReference type="NCBI Taxonomy" id="43675"/>
    <lineage>
        <taxon>Bacteria</taxon>
        <taxon>Bacillati</taxon>
        <taxon>Actinomycetota</taxon>
        <taxon>Actinomycetes</taxon>
        <taxon>Micrococcales</taxon>
        <taxon>Micrococcaceae</taxon>
        <taxon>Rothia</taxon>
    </lineage>
</organism>
<feature type="non-terminal residue" evidence="2">
    <location>
        <position position="162"/>
    </location>
</feature>
<accession>A0A930LVZ4</accession>
<evidence type="ECO:0000313" key="3">
    <source>
        <dbReference type="Proteomes" id="UP000785653"/>
    </source>
</evidence>
<dbReference type="AlphaFoldDB" id="A0A930LVZ4"/>